<evidence type="ECO:0000259" key="4">
    <source>
        <dbReference type="Pfam" id="PF01397"/>
    </source>
</evidence>
<evidence type="ECO:0000259" key="5">
    <source>
        <dbReference type="Pfam" id="PF03936"/>
    </source>
</evidence>
<dbReference type="PANTHER" id="PTHR31225:SF9">
    <property type="entry name" value="TERPENE SYNTHASE 10"/>
    <property type="match status" value="1"/>
</dbReference>
<keyword evidence="2" id="KW-0479">Metal-binding</keyword>
<evidence type="ECO:0000256" key="1">
    <source>
        <dbReference type="ARBA" id="ARBA00001946"/>
    </source>
</evidence>
<dbReference type="Pfam" id="PF03936">
    <property type="entry name" value="Terpene_synth_C"/>
    <property type="match status" value="1"/>
</dbReference>
<dbReference type="GO" id="GO:0016102">
    <property type="term" value="P:diterpenoid biosynthetic process"/>
    <property type="evidence" value="ECO:0007669"/>
    <property type="project" value="InterPro"/>
</dbReference>
<dbReference type="InterPro" id="IPR044814">
    <property type="entry name" value="Terpene_cyclase_plant_C1"/>
</dbReference>
<reference evidence="6" key="1">
    <citation type="journal article" date="2007" name="PLoS ONE">
        <title>The first genome sequence of an elite grapevine cultivar (Pinot noir Vitis vinifera L.): coping with a highly heterozygous genome.</title>
        <authorList>
            <person name="Velasco R."/>
            <person name="Zharkikh A."/>
            <person name="Troggio M."/>
            <person name="Cartwright D.A."/>
            <person name="Cestaro A."/>
            <person name="Pruss D."/>
            <person name="Pindo M."/>
            <person name="FitzGerald L.M."/>
            <person name="Vezzulli S."/>
            <person name="Reid J."/>
            <person name="Malacarne G."/>
            <person name="Iliev D."/>
            <person name="Coppola G."/>
            <person name="Wardell B."/>
            <person name="Micheletti D."/>
            <person name="Macalma T."/>
            <person name="Facci M."/>
            <person name="Mitchell J.T."/>
            <person name="Perazzolli M."/>
            <person name="Eldredge G."/>
            <person name="Gatto P."/>
            <person name="Oyzerski R."/>
            <person name="Moretto M."/>
            <person name="Gutin N."/>
            <person name="Stefanini M."/>
            <person name="Chen Y."/>
            <person name="Segala C."/>
            <person name="Davenport C."/>
            <person name="Dematte L."/>
            <person name="Mraz A."/>
            <person name="Battilana J."/>
            <person name="Stormo K."/>
            <person name="Costa F."/>
            <person name="Tao Q."/>
            <person name="Si-Ammour A."/>
            <person name="Harkins T."/>
            <person name="Lackey A."/>
            <person name="Perbost C."/>
            <person name="Taillon B."/>
            <person name="Stella A."/>
            <person name="Solovyev V."/>
            <person name="Fawcett J.A."/>
            <person name="Sterck L."/>
            <person name="Vandepoele K."/>
            <person name="Grando S.M."/>
            <person name="Toppo S."/>
            <person name="Moser C."/>
            <person name="Lanchbury J."/>
            <person name="Bogden R."/>
            <person name="Skolnick M."/>
            <person name="Sgaramella V."/>
            <person name="Bhatnagar S.K."/>
            <person name="Fontana P."/>
            <person name="Gutin A."/>
            <person name="Van de Peer Y."/>
            <person name="Salamini F."/>
            <person name="Viola R."/>
        </authorList>
    </citation>
    <scope>NUCLEOTIDE SEQUENCE</scope>
</reference>
<dbReference type="EMBL" id="AM430615">
    <property type="protein sequence ID" value="CAN82377.1"/>
    <property type="molecule type" value="Genomic_DNA"/>
</dbReference>
<dbReference type="InterPro" id="IPR050148">
    <property type="entry name" value="Terpene_synthase-like"/>
</dbReference>
<dbReference type="ExpressionAtlas" id="A5AN85">
    <property type="expression patterns" value="baseline and differential"/>
</dbReference>
<feature type="domain" description="Terpene synthase N-terminal" evidence="4">
    <location>
        <begin position="60"/>
        <end position="217"/>
    </location>
</feature>
<proteinExistence type="predicted"/>
<dbReference type="CDD" id="cd00684">
    <property type="entry name" value="Terpene_cyclase_plant_C1"/>
    <property type="match status" value="1"/>
</dbReference>
<evidence type="ECO:0000256" key="3">
    <source>
        <dbReference type="ARBA" id="ARBA00022842"/>
    </source>
</evidence>
<dbReference type="InterPro" id="IPR036965">
    <property type="entry name" value="Terpene_synth_N_sf"/>
</dbReference>
<dbReference type="InterPro" id="IPR008930">
    <property type="entry name" value="Terpenoid_cyclase/PrenylTrfase"/>
</dbReference>
<dbReference type="InterPro" id="IPR005630">
    <property type="entry name" value="Terpene_synthase_metal-bd"/>
</dbReference>
<accession>A5AN85</accession>
<dbReference type="Pfam" id="PF01397">
    <property type="entry name" value="Terpene_synth"/>
    <property type="match status" value="1"/>
</dbReference>
<dbReference type="Gene3D" id="1.50.10.130">
    <property type="entry name" value="Terpene synthase, N-terminal domain"/>
    <property type="match status" value="1"/>
</dbReference>
<evidence type="ECO:0000256" key="2">
    <source>
        <dbReference type="ARBA" id="ARBA00022723"/>
    </source>
</evidence>
<sequence>MFASIPSLITHTRQPIIRKSSSCKASPPRIKLMIGNSTCEEIIARRTANYHPPILDYDCVQSLRSDYVGETCTRRLDELKRVVKTMLRKVRKPLDQLELIDVLQRLGIYYHFEDEIREIFNSIYSEYNSQDEWKNEDLYATALEFRLLRQHGYDVPSRCFSRFKGETGSFKACLFIRLCTRRKYTLEQATDFAHRHLGKGLEQNIDQNLAIEVNHALELPLQWRMPRLEARWFIDVYEKRQDMNPILLEFAKLDFNMVQATHQEDLRHMPSLSMDIVGECPQSYHTLVTIIDDVYDIYGALDELELFTDADPLPEYTKLCFLALYNSTNEMAYDALKEHGLHIISYLRKAWSDLCKSYLLEAKWYYGGYTLALREHISNTWISISGPVILEALQSLERYQNIIRWSSMILRLSDDLGTSLHELKRGDVPKSIQCHMYETGGSEEDARKHISYLIGETWKKLNEDGAVESPFLETFIGIATNLARKAQCMYQHGDGHGIEDGETKDRVLSLLVDPIP</sequence>
<dbReference type="SUPFAM" id="SSF48239">
    <property type="entry name" value="Terpenoid cyclases/Protein prenyltransferases"/>
    <property type="match status" value="1"/>
</dbReference>
<keyword evidence="3" id="KW-0460">Magnesium</keyword>
<evidence type="ECO:0000313" key="6">
    <source>
        <dbReference type="EMBL" id="CAN82377.1"/>
    </source>
</evidence>
<dbReference type="Gene3D" id="1.10.600.10">
    <property type="entry name" value="Farnesyl Diphosphate Synthase"/>
    <property type="match status" value="2"/>
</dbReference>
<name>A5AN85_VITVI</name>
<dbReference type="AlphaFoldDB" id="A5AN85"/>
<dbReference type="InterPro" id="IPR008949">
    <property type="entry name" value="Isoprenoid_synthase_dom_sf"/>
</dbReference>
<gene>
    <name evidence="6" type="ORF">VITISV_019347</name>
</gene>
<dbReference type="InterPro" id="IPR001906">
    <property type="entry name" value="Terpene_synth_N"/>
</dbReference>
<dbReference type="PANTHER" id="PTHR31225">
    <property type="entry name" value="OS04G0344100 PROTEIN-RELATED"/>
    <property type="match status" value="1"/>
</dbReference>
<dbReference type="GO" id="GO:0000287">
    <property type="term" value="F:magnesium ion binding"/>
    <property type="evidence" value="ECO:0007669"/>
    <property type="project" value="InterPro"/>
</dbReference>
<organism evidence="6">
    <name type="scientific">Vitis vinifera</name>
    <name type="common">Grape</name>
    <dbReference type="NCBI Taxonomy" id="29760"/>
    <lineage>
        <taxon>Eukaryota</taxon>
        <taxon>Viridiplantae</taxon>
        <taxon>Streptophyta</taxon>
        <taxon>Embryophyta</taxon>
        <taxon>Tracheophyta</taxon>
        <taxon>Spermatophyta</taxon>
        <taxon>Magnoliopsida</taxon>
        <taxon>eudicotyledons</taxon>
        <taxon>Gunneridae</taxon>
        <taxon>Pentapetalae</taxon>
        <taxon>rosids</taxon>
        <taxon>Vitales</taxon>
        <taxon>Vitaceae</taxon>
        <taxon>Viteae</taxon>
        <taxon>Vitis</taxon>
    </lineage>
</organism>
<evidence type="ECO:0008006" key="7">
    <source>
        <dbReference type="Google" id="ProtNLM"/>
    </source>
</evidence>
<feature type="domain" description="Terpene synthase metal-binding" evidence="5">
    <location>
        <begin position="285"/>
        <end position="460"/>
    </location>
</feature>
<comment type="cofactor">
    <cofactor evidence="1">
        <name>Mg(2+)</name>
        <dbReference type="ChEBI" id="CHEBI:18420"/>
    </cofactor>
</comment>
<dbReference type="SUPFAM" id="SSF48576">
    <property type="entry name" value="Terpenoid synthases"/>
    <property type="match status" value="1"/>
</dbReference>
<dbReference type="GO" id="GO:0010333">
    <property type="term" value="F:terpene synthase activity"/>
    <property type="evidence" value="ECO:0007669"/>
    <property type="project" value="InterPro"/>
</dbReference>
<protein>
    <recommendedName>
        <fullName evidence="7">(-)-alpha-terpineol synthase</fullName>
    </recommendedName>
</protein>